<evidence type="ECO:0000313" key="10">
    <source>
        <dbReference type="EMBL" id="SBW28928.1"/>
    </source>
</evidence>
<feature type="region of interest" description="Disordered" evidence="8">
    <location>
        <begin position="1"/>
        <end position="37"/>
    </location>
</feature>
<accession>A0A1C3PH07</accession>
<keyword evidence="4 7" id="KW-0812">Transmembrane</keyword>
<comment type="subcellular location">
    <subcellularLocation>
        <location evidence="1 7">Cell membrane</location>
        <topology evidence="1 7">Multi-pass membrane protein</topology>
    </subcellularLocation>
</comment>
<dbReference type="FunFam" id="1.10.3720.10:FF:000003">
    <property type="entry name" value="Aliphatic sulfonate ABC transporter permease"/>
    <property type="match status" value="1"/>
</dbReference>
<sequence length="300" mass="32759">MTETISRESTATTGDRDGSGTTAERTHRAVPASRDHGRQWRTVRGRRKIPRWVRRLTGPFLLYLTWQLVTSFGIVSSRSLASPGAVLAAGREMWGSGELLDALGSSLYRVGWGLLFGVAIGLSLAVVAGFFRLGEDVVDSSMNFLRTIPVIALLPLIIVWIGIGEEAKIFLIVIGVVFPIYMNTFAAIRGVDAKLVEAGMIFGLGRPGLIRRVIIPGSVPGFLVGLRWALGVAWLLLVFAEQVNTDRGIGYLLNHAQAWNRTDIIVLCLAIYGLLGLLSDGIVRFLERSLLSWRRGFAGT</sequence>
<feature type="domain" description="ABC transmembrane type-1" evidence="9">
    <location>
        <begin position="103"/>
        <end position="283"/>
    </location>
</feature>
<dbReference type="GO" id="GO:0005886">
    <property type="term" value="C:plasma membrane"/>
    <property type="evidence" value="ECO:0007669"/>
    <property type="project" value="UniProtKB-SubCell"/>
</dbReference>
<evidence type="ECO:0000256" key="8">
    <source>
        <dbReference type="SAM" id="MobiDB-lite"/>
    </source>
</evidence>
<keyword evidence="2 7" id="KW-0813">Transport</keyword>
<dbReference type="CDD" id="cd06261">
    <property type="entry name" value="TM_PBP2"/>
    <property type="match status" value="1"/>
</dbReference>
<evidence type="ECO:0000256" key="2">
    <source>
        <dbReference type="ARBA" id="ARBA00022448"/>
    </source>
</evidence>
<dbReference type="SUPFAM" id="SSF161098">
    <property type="entry name" value="MetI-like"/>
    <property type="match status" value="1"/>
</dbReference>
<evidence type="ECO:0000256" key="6">
    <source>
        <dbReference type="ARBA" id="ARBA00023136"/>
    </source>
</evidence>
<dbReference type="Pfam" id="PF00528">
    <property type="entry name" value="BPD_transp_1"/>
    <property type="match status" value="1"/>
</dbReference>
<proteinExistence type="inferred from homology"/>
<evidence type="ECO:0000256" key="3">
    <source>
        <dbReference type="ARBA" id="ARBA00022475"/>
    </source>
</evidence>
<gene>
    <name evidence="10" type="ORF">FDG2_6200</name>
</gene>
<keyword evidence="6 7" id="KW-0472">Membrane</keyword>
<dbReference type="InterPro" id="IPR035906">
    <property type="entry name" value="MetI-like_sf"/>
</dbReference>
<dbReference type="Gene3D" id="1.10.3720.10">
    <property type="entry name" value="MetI-like"/>
    <property type="match status" value="1"/>
</dbReference>
<dbReference type="PANTHER" id="PTHR30151">
    <property type="entry name" value="ALKANE SULFONATE ABC TRANSPORTER-RELATED, MEMBRANE SUBUNIT"/>
    <property type="match status" value="1"/>
</dbReference>
<feature type="compositionally biased region" description="Polar residues" evidence="8">
    <location>
        <begin position="1"/>
        <end position="23"/>
    </location>
</feature>
<dbReference type="PROSITE" id="PS50928">
    <property type="entry name" value="ABC_TM1"/>
    <property type="match status" value="1"/>
</dbReference>
<evidence type="ECO:0000256" key="5">
    <source>
        <dbReference type="ARBA" id="ARBA00022989"/>
    </source>
</evidence>
<dbReference type="EMBL" id="FLUV01002556">
    <property type="protein sequence ID" value="SBW28928.1"/>
    <property type="molecule type" value="Genomic_DNA"/>
</dbReference>
<evidence type="ECO:0000256" key="4">
    <source>
        <dbReference type="ARBA" id="ARBA00022692"/>
    </source>
</evidence>
<name>A0A1C3PH07_9ACTN</name>
<evidence type="ECO:0000259" key="9">
    <source>
        <dbReference type="PROSITE" id="PS50928"/>
    </source>
</evidence>
<protein>
    <submittedName>
        <fullName evidence="10">Binding-protein-dependent transport system inner membrane protein</fullName>
    </submittedName>
</protein>
<dbReference type="GO" id="GO:0042918">
    <property type="term" value="P:alkanesulfonate transmembrane transport"/>
    <property type="evidence" value="ECO:0007669"/>
    <property type="project" value="UniProtKB-ARBA"/>
</dbReference>
<reference evidence="11" key="1">
    <citation type="submission" date="2016-02" db="EMBL/GenBank/DDBJ databases">
        <authorList>
            <person name="Wibberg D."/>
        </authorList>
    </citation>
    <scope>NUCLEOTIDE SEQUENCE [LARGE SCALE GENOMIC DNA]</scope>
</reference>
<dbReference type="InterPro" id="IPR000515">
    <property type="entry name" value="MetI-like"/>
</dbReference>
<keyword evidence="11" id="KW-1185">Reference proteome</keyword>
<feature type="transmembrane region" description="Helical" evidence="7">
    <location>
        <begin position="264"/>
        <end position="286"/>
    </location>
</feature>
<feature type="transmembrane region" description="Helical" evidence="7">
    <location>
        <begin position="110"/>
        <end position="131"/>
    </location>
</feature>
<dbReference type="PANTHER" id="PTHR30151:SF38">
    <property type="entry name" value="ALIPHATIC SULFONATES TRANSPORT PERMEASE PROTEIN SSUC-RELATED"/>
    <property type="match status" value="1"/>
</dbReference>
<evidence type="ECO:0000256" key="1">
    <source>
        <dbReference type="ARBA" id="ARBA00004651"/>
    </source>
</evidence>
<evidence type="ECO:0000313" key="11">
    <source>
        <dbReference type="Proteomes" id="UP000199013"/>
    </source>
</evidence>
<feature type="transmembrane region" description="Helical" evidence="7">
    <location>
        <begin position="143"/>
        <end position="163"/>
    </location>
</feature>
<evidence type="ECO:0000256" key="7">
    <source>
        <dbReference type="RuleBase" id="RU363032"/>
    </source>
</evidence>
<dbReference type="Proteomes" id="UP000199013">
    <property type="component" value="Unassembled WGS sequence"/>
</dbReference>
<feature type="transmembrane region" description="Helical" evidence="7">
    <location>
        <begin position="56"/>
        <end position="75"/>
    </location>
</feature>
<dbReference type="AlphaFoldDB" id="A0A1C3PH07"/>
<organism evidence="10 11">
    <name type="scientific">Candidatus Protofrankia californiensis</name>
    <dbReference type="NCBI Taxonomy" id="1839754"/>
    <lineage>
        <taxon>Bacteria</taxon>
        <taxon>Bacillati</taxon>
        <taxon>Actinomycetota</taxon>
        <taxon>Actinomycetes</taxon>
        <taxon>Frankiales</taxon>
        <taxon>Frankiaceae</taxon>
        <taxon>Protofrankia</taxon>
    </lineage>
</organism>
<keyword evidence="5 7" id="KW-1133">Transmembrane helix</keyword>
<keyword evidence="3" id="KW-1003">Cell membrane</keyword>
<feature type="transmembrane region" description="Helical" evidence="7">
    <location>
        <begin position="169"/>
        <end position="188"/>
    </location>
</feature>
<comment type="similarity">
    <text evidence="7">Belongs to the binding-protein-dependent transport system permease family.</text>
</comment>